<protein>
    <submittedName>
        <fullName evidence="2">Uncharacterized protein</fullName>
    </submittedName>
</protein>
<comment type="caution">
    <text evidence="2">The sequence shown here is derived from an EMBL/GenBank/DDBJ whole genome shotgun (WGS) entry which is preliminary data.</text>
</comment>
<keyword evidence="1" id="KW-0812">Transmembrane</keyword>
<feature type="transmembrane region" description="Helical" evidence="1">
    <location>
        <begin position="52"/>
        <end position="76"/>
    </location>
</feature>
<accession>A0A855XAR9</accession>
<evidence type="ECO:0000313" key="2">
    <source>
        <dbReference type="EMBL" id="PWT39904.1"/>
    </source>
</evidence>
<dbReference type="RefSeq" id="WP_109915771.1">
    <property type="nucleotide sequence ID" value="NZ_JAJGVU010000236.1"/>
</dbReference>
<organism evidence="2 3">
    <name type="scientific">Limosilactobacillus reuteri</name>
    <name type="common">Lactobacillus reuteri</name>
    <dbReference type="NCBI Taxonomy" id="1598"/>
    <lineage>
        <taxon>Bacteria</taxon>
        <taxon>Bacillati</taxon>
        <taxon>Bacillota</taxon>
        <taxon>Bacilli</taxon>
        <taxon>Lactobacillales</taxon>
        <taxon>Lactobacillaceae</taxon>
        <taxon>Limosilactobacillus</taxon>
    </lineage>
</organism>
<keyword evidence="1" id="KW-0472">Membrane</keyword>
<evidence type="ECO:0000256" key="1">
    <source>
        <dbReference type="SAM" id="Phobius"/>
    </source>
</evidence>
<dbReference type="AlphaFoldDB" id="A0A855XAR9"/>
<proteinExistence type="predicted"/>
<sequence>MKITIIGPDDSKLLESFLNGKPVSFAEHKGYKIFVDDAYEKEKKLKRMNESAFGWTTSICVSVVTAILTTIVWYIALR</sequence>
<gene>
    <name evidence="2" type="ORF">DKZ22_09985</name>
</gene>
<dbReference type="Proteomes" id="UP000245980">
    <property type="component" value="Unassembled WGS sequence"/>
</dbReference>
<keyword evidence="1" id="KW-1133">Transmembrane helix</keyword>
<evidence type="ECO:0000313" key="3">
    <source>
        <dbReference type="Proteomes" id="UP000245980"/>
    </source>
</evidence>
<dbReference type="EMBL" id="QGHT01000064">
    <property type="protein sequence ID" value="PWT39904.1"/>
    <property type="molecule type" value="Genomic_DNA"/>
</dbReference>
<name>A0A855XAR9_LIMRT</name>
<reference evidence="2 3" key="1">
    <citation type="journal article" date="2018" name="Front. Microbiol.">
        <title>Comparative Genomics of the Herbivore Gut Symbiont Lactobacillus reuteri Reveals Genetic Diversity and Lifestyle Adaptation.</title>
        <authorList>
            <person name="Zhao J."/>
        </authorList>
    </citation>
    <scope>NUCLEOTIDE SEQUENCE [LARGE SCALE GENOMIC DNA]</scope>
    <source>
        <strain evidence="2 3">LR10</strain>
    </source>
</reference>